<reference evidence="2 3" key="1">
    <citation type="journal article" date="2018" name="Genome Biol. Evol.">
        <title>Multiple Roots of Fruiting Body Formation in Amoebozoa.</title>
        <authorList>
            <person name="Hillmann F."/>
            <person name="Forbes G."/>
            <person name="Novohradska S."/>
            <person name="Ferling I."/>
            <person name="Riege K."/>
            <person name="Groth M."/>
            <person name="Westermann M."/>
            <person name="Marz M."/>
            <person name="Spaller T."/>
            <person name="Winckler T."/>
            <person name="Schaap P."/>
            <person name="Glockner G."/>
        </authorList>
    </citation>
    <scope>NUCLEOTIDE SEQUENCE [LARGE SCALE GENOMIC DNA]</scope>
    <source>
        <strain evidence="2 3">Jena</strain>
    </source>
</reference>
<comment type="caution">
    <text evidence="2">The sequence shown here is derived from an EMBL/GenBank/DDBJ whole genome shotgun (WGS) entry which is preliminary data.</text>
</comment>
<dbReference type="InterPro" id="IPR001611">
    <property type="entry name" value="Leu-rich_rpt"/>
</dbReference>
<dbReference type="InterPro" id="IPR032675">
    <property type="entry name" value="LRR_dom_sf"/>
</dbReference>
<evidence type="ECO:0000313" key="3">
    <source>
        <dbReference type="Proteomes" id="UP000241769"/>
    </source>
</evidence>
<dbReference type="InterPro" id="IPR045203">
    <property type="entry name" value="RanGAP1/2"/>
</dbReference>
<dbReference type="PANTHER" id="PTHR46761">
    <property type="entry name" value="RAN GTPASE-ACTIVATING PROTEIN 1"/>
    <property type="match status" value="1"/>
</dbReference>
<gene>
    <name evidence="2" type="ORF">PROFUN_07999</name>
</gene>
<dbReference type="InParanoid" id="A0A2P6MVC0"/>
<accession>A0A2P6MVC0</accession>
<dbReference type="EMBL" id="MDYQ01000372">
    <property type="protein sequence ID" value="PRP75633.1"/>
    <property type="molecule type" value="Genomic_DNA"/>
</dbReference>
<evidence type="ECO:0000313" key="2">
    <source>
        <dbReference type="EMBL" id="PRP75633.1"/>
    </source>
</evidence>
<dbReference type="PANTHER" id="PTHR46761:SF2">
    <property type="entry name" value="RAN GTPASE-ACTIVATING PROTEIN 1"/>
    <property type="match status" value="1"/>
</dbReference>
<dbReference type="Proteomes" id="UP000241769">
    <property type="component" value="Unassembled WGS sequence"/>
</dbReference>
<feature type="region of interest" description="Disordered" evidence="1">
    <location>
        <begin position="351"/>
        <end position="385"/>
    </location>
</feature>
<feature type="compositionally biased region" description="Acidic residues" evidence="1">
    <location>
        <begin position="356"/>
        <end position="373"/>
    </location>
</feature>
<dbReference type="STRING" id="1890364.A0A2P6MVC0"/>
<dbReference type="AlphaFoldDB" id="A0A2P6MVC0"/>
<protein>
    <submittedName>
        <fullName evidence="2">Uncharacterized protein</fullName>
    </submittedName>
</protein>
<sequence length="385" mass="41467">MSFKFQGARELLTTETTNPLVEELKKAIDDAQNPLSSIQFSGKSIGIDAARILAPALALLPPQTLAIDFSDIISGRPEEEALQSLRVLSEPFQSRKKMVEINLSDNALGLKGINACFDILSGQEELERIFLNNNGIDEEGAKRLAEILLCQPTTKYTKLHMVNNLLRDGGAAALAKVLAASPQMEDIKFSANRFGEKGGLALVSGLVEGSSRLTSLELSDNSFGGKAVPILSDIIKKQKSLRHLSLADASLGAEGVITVIEALMETLPPLESLDISGNDIDEETSETVAELIGHLPSLRRLVVSNNELEDGAKNVAKAIVSHGAIESVDFSSNCISNETVKAVRKMIGKKTKVNLEDNDEDEDEEETEEDDDVAGITESISTVKI</sequence>
<proteinExistence type="predicted"/>
<evidence type="ECO:0000256" key="1">
    <source>
        <dbReference type="SAM" id="MobiDB-lite"/>
    </source>
</evidence>
<dbReference type="Gene3D" id="3.80.10.10">
    <property type="entry name" value="Ribonuclease Inhibitor"/>
    <property type="match status" value="1"/>
</dbReference>
<dbReference type="GO" id="GO:0005096">
    <property type="term" value="F:GTPase activator activity"/>
    <property type="evidence" value="ECO:0007669"/>
    <property type="project" value="InterPro"/>
</dbReference>
<dbReference type="OrthoDB" id="17973at2759"/>
<dbReference type="SMART" id="SM00368">
    <property type="entry name" value="LRR_RI"/>
    <property type="match status" value="8"/>
</dbReference>
<dbReference type="SUPFAM" id="SSF52047">
    <property type="entry name" value="RNI-like"/>
    <property type="match status" value="1"/>
</dbReference>
<organism evidence="2 3">
    <name type="scientific">Planoprotostelium fungivorum</name>
    <dbReference type="NCBI Taxonomy" id="1890364"/>
    <lineage>
        <taxon>Eukaryota</taxon>
        <taxon>Amoebozoa</taxon>
        <taxon>Evosea</taxon>
        <taxon>Variosea</taxon>
        <taxon>Cavosteliida</taxon>
        <taxon>Cavosteliaceae</taxon>
        <taxon>Planoprotostelium</taxon>
    </lineage>
</organism>
<keyword evidence="3" id="KW-1185">Reference proteome</keyword>
<name>A0A2P6MVC0_9EUKA</name>
<dbReference type="Pfam" id="PF13516">
    <property type="entry name" value="LRR_6"/>
    <property type="match status" value="1"/>
</dbReference>